<accession>A0A1F8AXP4</accession>
<feature type="transmembrane region" description="Helical" evidence="1">
    <location>
        <begin position="61"/>
        <end position="82"/>
    </location>
</feature>
<evidence type="ECO:0000313" key="2">
    <source>
        <dbReference type="EMBL" id="OGM56524.1"/>
    </source>
</evidence>
<name>A0A1F8AXP4_9BACT</name>
<keyword evidence="1" id="KW-0812">Transmembrane</keyword>
<dbReference type="AlphaFoldDB" id="A0A1F8AXP4"/>
<organism evidence="2 3">
    <name type="scientific">Candidatus Woesebacteria bacterium RIFCSPHIGHO2_12_FULL_46_16</name>
    <dbReference type="NCBI Taxonomy" id="1802513"/>
    <lineage>
        <taxon>Bacteria</taxon>
        <taxon>Candidatus Woeseibacteriota</taxon>
    </lineage>
</organism>
<reference evidence="2 3" key="1">
    <citation type="journal article" date="2016" name="Nat. Commun.">
        <title>Thousands of microbial genomes shed light on interconnected biogeochemical processes in an aquifer system.</title>
        <authorList>
            <person name="Anantharaman K."/>
            <person name="Brown C.T."/>
            <person name="Hug L.A."/>
            <person name="Sharon I."/>
            <person name="Castelle C.J."/>
            <person name="Probst A.J."/>
            <person name="Thomas B.C."/>
            <person name="Singh A."/>
            <person name="Wilkins M.J."/>
            <person name="Karaoz U."/>
            <person name="Brodie E.L."/>
            <person name="Williams K.H."/>
            <person name="Hubbard S.S."/>
            <person name="Banfield J.F."/>
        </authorList>
    </citation>
    <scope>NUCLEOTIDE SEQUENCE [LARGE SCALE GENOMIC DNA]</scope>
</reference>
<dbReference type="EMBL" id="MGGZ01000029">
    <property type="protein sequence ID" value="OGM56524.1"/>
    <property type="molecule type" value="Genomic_DNA"/>
</dbReference>
<gene>
    <name evidence="2" type="ORF">A3E46_00020</name>
</gene>
<feature type="transmembrane region" description="Helical" evidence="1">
    <location>
        <begin position="6"/>
        <end position="26"/>
    </location>
</feature>
<feature type="transmembrane region" description="Helical" evidence="1">
    <location>
        <begin position="33"/>
        <end position="55"/>
    </location>
</feature>
<keyword evidence="1" id="KW-1133">Transmembrane helix</keyword>
<sequence>MLFYRIIWTLILVVLGMNFVSRATILKQWGWNLCSFLCFSGAFLGMANILTGGGIATRIEWWWTALLLAAAMAAGGLTMRLLTKRA</sequence>
<protein>
    <submittedName>
        <fullName evidence="2">Uncharacterized protein</fullName>
    </submittedName>
</protein>
<evidence type="ECO:0000313" key="3">
    <source>
        <dbReference type="Proteomes" id="UP000178313"/>
    </source>
</evidence>
<comment type="caution">
    <text evidence="2">The sequence shown here is derived from an EMBL/GenBank/DDBJ whole genome shotgun (WGS) entry which is preliminary data.</text>
</comment>
<evidence type="ECO:0000256" key="1">
    <source>
        <dbReference type="SAM" id="Phobius"/>
    </source>
</evidence>
<keyword evidence="1" id="KW-0472">Membrane</keyword>
<dbReference type="Proteomes" id="UP000178313">
    <property type="component" value="Unassembled WGS sequence"/>
</dbReference>
<proteinExistence type="predicted"/>